<keyword evidence="3" id="KW-0804">Transcription</keyword>
<feature type="domain" description="HTH araC/xylS-type" evidence="4">
    <location>
        <begin position="249"/>
        <end position="346"/>
    </location>
</feature>
<evidence type="ECO:0000259" key="4">
    <source>
        <dbReference type="PROSITE" id="PS01124"/>
    </source>
</evidence>
<dbReference type="Pfam" id="PF12833">
    <property type="entry name" value="HTH_18"/>
    <property type="match status" value="1"/>
</dbReference>
<evidence type="ECO:0000256" key="1">
    <source>
        <dbReference type="ARBA" id="ARBA00023015"/>
    </source>
</evidence>
<evidence type="ECO:0000256" key="2">
    <source>
        <dbReference type="ARBA" id="ARBA00023125"/>
    </source>
</evidence>
<accession>A0A545TNF1</accession>
<dbReference type="InterPro" id="IPR018060">
    <property type="entry name" value="HTH_AraC"/>
</dbReference>
<dbReference type="PANTHER" id="PTHR47894">
    <property type="entry name" value="HTH-TYPE TRANSCRIPTIONAL REGULATOR GADX"/>
    <property type="match status" value="1"/>
</dbReference>
<dbReference type="OrthoDB" id="6816069at2"/>
<dbReference type="AlphaFoldDB" id="A0A545TNF1"/>
<dbReference type="Pfam" id="PF12625">
    <property type="entry name" value="Arabinose_bd"/>
    <property type="match status" value="1"/>
</dbReference>
<keyword evidence="1" id="KW-0805">Transcription regulation</keyword>
<dbReference type="Gene3D" id="1.10.10.60">
    <property type="entry name" value="Homeodomain-like"/>
    <property type="match status" value="1"/>
</dbReference>
<dbReference type="InterPro" id="IPR009057">
    <property type="entry name" value="Homeodomain-like_sf"/>
</dbReference>
<organism evidence="5 6">
    <name type="scientific">Exilibacterium tricleocarpae</name>
    <dbReference type="NCBI Taxonomy" id="2591008"/>
    <lineage>
        <taxon>Bacteria</taxon>
        <taxon>Pseudomonadati</taxon>
        <taxon>Pseudomonadota</taxon>
        <taxon>Gammaproteobacteria</taxon>
        <taxon>Cellvibrionales</taxon>
        <taxon>Cellvibrionaceae</taxon>
        <taxon>Exilibacterium</taxon>
    </lineage>
</organism>
<dbReference type="EMBL" id="VHSG01000012">
    <property type="protein sequence ID" value="TQV78749.1"/>
    <property type="molecule type" value="Genomic_DNA"/>
</dbReference>
<keyword evidence="6" id="KW-1185">Reference proteome</keyword>
<dbReference type="SUPFAM" id="SSF46689">
    <property type="entry name" value="Homeodomain-like"/>
    <property type="match status" value="1"/>
</dbReference>
<dbReference type="GO" id="GO:0005829">
    <property type="term" value="C:cytosol"/>
    <property type="evidence" value="ECO:0007669"/>
    <property type="project" value="TreeGrafter"/>
</dbReference>
<comment type="caution">
    <text evidence="5">The sequence shown here is derived from an EMBL/GenBank/DDBJ whole genome shotgun (WGS) entry which is preliminary data.</text>
</comment>
<evidence type="ECO:0000313" key="6">
    <source>
        <dbReference type="Proteomes" id="UP000319732"/>
    </source>
</evidence>
<dbReference type="InterPro" id="IPR032687">
    <property type="entry name" value="AraC-type_N"/>
</dbReference>
<dbReference type="GO" id="GO:0003700">
    <property type="term" value="F:DNA-binding transcription factor activity"/>
    <property type="evidence" value="ECO:0007669"/>
    <property type="project" value="InterPro"/>
</dbReference>
<dbReference type="RefSeq" id="WP_142904579.1">
    <property type="nucleotide sequence ID" value="NZ_ML660093.1"/>
</dbReference>
<evidence type="ECO:0000256" key="3">
    <source>
        <dbReference type="ARBA" id="ARBA00023163"/>
    </source>
</evidence>
<dbReference type="SMART" id="SM00342">
    <property type="entry name" value="HTH_ARAC"/>
    <property type="match status" value="1"/>
</dbReference>
<protein>
    <submittedName>
        <fullName evidence="5">AraC family transcriptional regulator</fullName>
    </submittedName>
</protein>
<keyword evidence="2" id="KW-0238">DNA-binding</keyword>
<reference evidence="5 6" key="1">
    <citation type="submission" date="2019-06" db="EMBL/GenBank/DDBJ databases">
        <title>Whole genome sequence for Cellvibrionaceae sp. R142.</title>
        <authorList>
            <person name="Wang G."/>
        </authorList>
    </citation>
    <scope>NUCLEOTIDE SEQUENCE [LARGE SCALE GENOMIC DNA]</scope>
    <source>
        <strain evidence="5 6">R142</strain>
    </source>
</reference>
<name>A0A545TNF1_9GAMM</name>
<proteinExistence type="predicted"/>
<dbReference type="PANTHER" id="PTHR47894:SF1">
    <property type="entry name" value="HTH-TYPE TRANSCRIPTIONAL REGULATOR VQSM"/>
    <property type="match status" value="1"/>
</dbReference>
<dbReference type="GO" id="GO:0000976">
    <property type="term" value="F:transcription cis-regulatory region binding"/>
    <property type="evidence" value="ECO:0007669"/>
    <property type="project" value="TreeGrafter"/>
</dbReference>
<sequence length="348" mass="40380">MKRAGFHGDEKVIALQGPPLTLIKLAQQRGCDINKLLRGTRLFSEDLHLPGVHISPNQWRQLVANAERLCGDEELCFQLGHRALSDCDPALDRLLNSCQHLAQLLQQLVRYHPLLQPLTYIHARRGNNTLLLLCGADAKGNSGAFLTAALLSWLTRVLKRQWGRDYPLTVEFAWPQPKAIHQYQEYFGQQIAFGRWQSGILIAPAALYRPFSLRDREQFDVNASRCRQLIQQTRTRHSLLVQTRRLLYAQLHRQPDRHHDSPLYLEQVAACFGMSPTTFKRRLKREETSFQHLQDQVRKEAALFLLRHEGWKNNQLASYLQFTDVNNFRRAFKRWTGLLPSELRQAHD</sequence>
<dbReference type="PROSITE" id="PS01124">
    <property type="entry name" value="HTH_ARAC_FAMILY_2"/>
    <property type="match status" value="1"/>
</dbReference>
<dbReference type="Proteomes" id="UP000319732">
    <property type="component" value="Unassembled WGS sequence"/>
</dbReference>
<gene>
    <name evidence="5" type="ORF">FKG94_12055</name>
</gene>
<evidence type="ECO:0000313" key="5">
    <source>
        <dbReference type="EMBL" id="TQV78749.1"/>
    </source>
</evidence>